<comment type="caution">
    <text evidence="1">The sequence shown here is derived from an EMBL/GenBank/DDBJ whole genome shotgun (WGS) entry which is preliminary data.</text>
</comment>
<name>A0A3A3YTY4_9ACTN</name>
<dbReference type="AlphaFoldDB" id="A0A3A3YTY4"/>
<proteinExistence type="predicted"/>
<keyword evidence="2" id="KW-1185">Reference proteome</keyword>
<dbReference type="Proteomes" id="UP000265614">
    <property type="component" value="Unassembled WGS sequence"/>
</dbReference>
<sequence length="59" mass="5810">MTLAGLATGLVLGLAWAVDGFSGLFVTAVLGALGVVAGKVLAGQLDLTPYLGGAGRPRR</sequence>
<accession>A0A3A3YTY4</accession>
<organism evidence="1 2">
    <name type="scientific">Vallicoccus soli</name>
    <dbReference type="NCBI Taxonomy" id="2339232"/>
    <lineage>
        <taxon>Bacteria</taxon>
        <taxon>Bacillati</taxon>
        <taxon>Actinomycetota</taxon>
        <taxon>Actinomycetes</taxon>
        <taxon>Motilibacterales</taxon>
        <taxon>Vallicoccaceae</taxon>
        <taxon>Vallicoccus</taxon>
    </lineage>
</organism>
<evidence type="ECO:0008006" key="3">
    <source>
        <dbReference type="Google" id="ProtNLM"/>
    </source>
</evidence>
<protein>
    <recommendedName>
        <fullName evidence="3">DUF2273 domain-containing protein</fullName>
    </recommendedName>
</protein>
<dbReference type="EMBL" id="QZEZ01000006">
    <property type="protein sequence ID" value="RJK94944.1"/>
    <property type="molecule type" value="Genomic_DNA"/>
</dbReference>
<reference evidence="1 2" key="1">
    <citation type="submission" date="2018-09" db="EMBL/GenBank/DDBJ databases">
        <title>YIM 75000 draft genome.</title>
        <authorList>
            <person name="Tang S."/>
            <person name="Feng Y."/>
        </authorList>
    </citation>
    <scope>NUCLEOTIDE SEQUENCE [LARGE SCALE GENOMIC DNA]</scope>
    <source>
        <strain evidence="1 2">YIM 75000</strain>
    </source>
</reference>
<evidence type="ECO:0000313" key="2">
    <source>
        <dbReference type="Proteomes" id="UP000265614"/>
    </source>
</evidence>
<evidence type="ECO:0000313" key="1">
    <source>
        <dbReference type="EMBL" id="RJK94944.1"/>
    </source>
</evidence>
<gene>
    <name evidence="1" type="ORF">D5H78_13280</name>
</gene>